<dbReference type="EMBL" id="JAGDFL010000067">
    <property type="protein sequence ID" value="KAG7398933.1"/>
    <property type="molecule type" value="Genomic_DNA"/>
</dbReference>
<organism evidence="2 3">
    <name type="scientific">Phytophthora boehmeriae</name>
    <dbReference type="NCBI Taxonomy" id="109152"/>
    <lineage>
        <taxon>Eukaryota</taxon>
        <taxon>Sar</taxon>
        <taxon>Stramenopiles</taxon>
        <taxon>Oomycota</taxon>
        <taxon>Peronosporomycetes</taxon>
        <taxon>Peronosporales</taxon>
        <taxon>Peronosporaceae</taxon>
        <taxon>Phytophthora</taxon>
    </lineage>
</organism>
<evidence type="ECO:0000313" key="3">
    <source>
        <dbReference type="Proteomes" id="UP000693981"/>
    </source>
</evidence>
<feature type="region of interest" description="Disordered" evidence="1">
    <location>
        <begin position="85"/>
        <end position="164"/>
    </location>
</feature>
<protein>
    <submittedName>
        <fullName evidence="2">Uncharacterized protein</fullName>
    </submittedName>
</protein>
<comment type="caution">
    <text evidence="2">The sequence shown here is derived from an EMBL/GenBank/DDBJ whole genome shotgun (WGS) entry which is preliminary data.</text>
</comment>
<proteinExistence type="predicted"/>
<feature type="compositionally biased region" description="Low complexity" evidence="1">
    <location>
        <begin position="101"/>
        <end position="133"/>
    </location>
</feature>
<reference evidence="2" key="1">
    <citation type="submission" date="2021-02" db="EMBL/GenBank/DDBJ databases">
        <authorList>
            <person name="Palmer J.M."/>
        </authorList>
    </citation>
    <scope>NUCLEOTIDE SEQUENCE</scope>
    <source>
        <strain evidence="2">SCRP23</strain>
    </source>
</reference>
<dbReference type="AlphaFoldDB" id="A0A8T1X4F5"/>
<sequence length="209" mass="23080">MAKVDLNSCSEKELCDALRIRHETAKKIVQLRPFQSSRALLVLPYFTKEKYDIIKENVYAAKAKQDKVYYEKKVIVKTVVVKKSAANPKKSGNSKKTAAPKKVATSTTKQSSSAKKTAATKKSAVSKQSAASKPTGKATKPVASKKLTATRTTGKKKPTVVAQPKEAVKKEEAVYYKPEYPMGPPAFPPGSFFIFPPGYNPNRYYAYHQ</sequence>
<evidence type="ECO:0000256" key="1">
    <source>
        <dbReference type="SAM" id="MobiDB-lite"/>
    </source>
</evidence>
<keyword evidence="3" id="KW-1185">Reference proteome</keyword>
<dbReference type="Proteomes" id="UP000693981">
    <property type="component" value="Unassembled WGS sequence"/>
</dbReference>
<dbReference type="Pfam" id="PF12836">
    <property type="entry name" value="HHH_3"/>
    <property type="match status" value="1"/>
</dbReference>
<name>A0A8T1X4F5_9STRA</name>
<dbReference type="OrthoDB" id="10561916at2759"/>
<gene>
    <name evidence="2" type="ORF">PHYBOEH_010038</name>
</gene>
<evidence type="ECO:0000313" key="2">
    <source>
        <dbReference type="EMBL" id="KAG7398933.1"/>
    </source>
</evidence>
<accession>A0A8T1X4F5</accession>